<gene>
    <name evidence="2" type="ORF">K8V16_08295</name>
</gene>
<dbReference type="EMBL" id="DYZL01000179">
    <property type="protein sequence ID" value="HJH43784.1"/>
    <property type="molecule type" value="Genomic_DNA"/>
</dbReference>
<evidence type="ECO:0000259" key="1">
    <source>
        <dbReference type="Pfam" id="PF12392"/>
    </source>
</evidence>
<feature type="domain" description="Peptidase U32 collagenase" evidence="1">
    <location>
        <begin position="421"/>
        <end position="537"/>
    </location>
</feature>
<evidence type="ECO:0000313" key="2">
    <source>
        <dbReference type="EMBL" id="HJH43784.1"/>
    </source>
</evidence>
<reference evidence="2" key="2">
    <citation type="submission" date="2021-09" db="EMBL/GenBank/DDBJ databases">
        <authorList>
            <person name="Gilroy R."/>
        </authorList>
    </citation>
    <scope>NUCLEOTIDE SEQUENCE</scope>
    <source>
        <strain evidence="2">USAMLcec12-2067</strain>
    </source>
</reference>
<name>A0A9D2VLE1_9ACTN</name>
<proteinExistence type="predicted"/>
<dbReference type="PANTHER" id="PTHR30217">
    <property type="entry name" value="PEPTIDASE U32 FAMILY"/>
    <property type="match status" value="1"/>
</dbReference>
<dbReference type="PROSITE" id="PS01276">
    <property type="entry name" value="PEPTIDASE_U32"/>
    <property type="match status" value="1"/>
</dbReference>
<dbReference type="InterPro" id="IPR020988">
    <property type="entry name" value="Pept_U32_collagenase"/>
</dbReference>
<accession>A0A9D2VLE1</accession>
<dbReference type="Proteomes" id="UP000789325">
    <property type="component" value="Unassembled WGS sequence"/>
</dbReference>
<dbReference type="PANTHER" id="PTHR30217:SF10">
    <property type="entry name" value="23S RRNA 5-HYDROXYCYTIDINE C2501 SYNTHASE"/>
    <property type="match status" value="1"/>
</dbReference>
<organism evidence="2 3">
    <name type="scientific">Rubneribacter badeniensis</name>
    <dbReference type="NCBI Taxonomy" id="2070688"/>
    <lineage>
        <taxon>Bacteria</taxon>
        <taxon>Bacillati</taxon>
        <taxon>Actinomycetota</taxon>
        <taxon>Coriobacteriia</taxon>
        <taxon>Eggerthellales</taxon>
        <taxon>Eggerthellaceae</taxon>
        <taxon>Rubneribacter</taxon>
    </lineage>
</organism>
<evidence type="ECO:0000313" key="3">
    <source>
        <dbReference type="Proteomes" id="UP000789325"/>
    </source>
</evidence>
<dbReference type="InterPro" id="IPR051454">
    <property type="entry name" value="RNA/ubiquinone_mod_enzymes"/>
</dbReference>
<comment type="caution">
    <text evidence="2">The sequence shown here is derived from an EMBL/GenBank/DDBJ whole genome shotgun (WGS) entry which is preliminary data.</text>
</comment>
<dbReference type="AlphaFoldDB" id="A0A9D2VLE1"/>
<reference evidence="2" key="1">
    <citation type="journal article" date="2021" name="PeerJ">
        <title>Extensive microbial diversity within the chicken gut microbiome revealed by metagenomics and culture.</title>
        <authorList>
            <person name="Gilroy R."/>
            <person name="Ravi A."/>
            <person name="Getino M."/>
            <person name="Pursley I."/>
            <person name="Horton D.L."/>
            <person name="Alikhan N.F."/>
            <person name="Baker D."/>
            <person name="Gharbi K."/>
            <person name="Hall N."/>
            <person name="Watson M."/>
            <person name="Adriaenssens E.M."/>
            <person name="Foster-Nyarko E."/>
            <person name="Jarju S."/>
            <person name="Secka A."/>
            <person name="Antonio M."/>
            <person name="Oren A."/>
            <person name="Chaudhuri R.R."/>
            <person name="La Ragione R."/>
            <person name="Hildebrand F."/>
            <person name="Pallen M.J."/>
        </authorList>
    </citation>
    <scope>NUCLEOTIDE SEQUENCE</scope>
    <source>
        <strain evidence="2">USAMLcec12-2067</strain>
    </source>
</reference>
<dbReference type="Pfam" id="PF12392">
    <property type="entry name" value="DUF3656"/>
    <property type="match status" value="1"/>
</dbReference>
<dbReference type="InterPro" id="IPR001539">
    <property type="entry name" value="Peptidase_U32"/>
</dbReference>
<sequence>MMQTSQPKAVELLAPAGNAEALRAAVRAGADAVYLGLESFNARRGADNFTLESLAEACDYAHLRGASVYVALNTAVLPSELSRALETARQAYRAGADAFIVQDIGVAAELSRSLPEARLHVSTQMNTHNAAGIEAAARLGARRVTLARELSLAEIAHLAEVADGLGMEVETFAHGALCVCYSGQCFMSSLIGGRSANRGLCAQACRLPYTLHNKAQRKNLPSPGDHLLSPQDLCAIDLLPELVRAGVASLKIEGRMKSPDYVFAVVGVYRAVLDRVLAARDAACKSGADVDGAGGGADGRSWADDPSVRATDDERRALAEAFSRGFTTAYLEGKRGNDIMSYGRPNNRGVLVGRVASVKNGVAAIAAERALARGDVLEFWTNKGHFAYTLDEVVFDRDGNVRVSPNRPVGKGDRVFRVRSAQAAYEDDPQLPRVSVRGLAKLRLGKPLRVEFSLAPKAAQRMGTDVLDIVGAAEGEAVESARTKPVTVEDVRVHIDRLGQTPFELTELEVELDEGAGVGFSQLHRVRAAALEDLCGKLLAGSRDRALPRVSARPAPPPARPRGCRIAVWVTNPACARAAKRAGADLIYVPALNYKRGEAVIAGQRSATAEQAGYPKQVIPVLPVIEHDPVPGTREARLGFDAWRFVKPGKPVMAESLGALVRAADLGCEVELGPHVPVTNALSLAAAADLGASRVWLSPELTLGQIADLAEDAPVELGLTIIGSQELMVTEHCLLMSQGPCDEECDACARRKSPHFLRDRKEYEFPVVTDALGRSHLYNGVQLDVAHAVPDLVHAGVSVLMVDATLMNVEETTRAVARAVRARSVAHASGNAIGKVSGTTSGHLYRGVS</sequence>
<protein>
    <submittedName>
        <fullName evidence="2">U32 family peptidase</fullName>
    </submittedName>
</protein>
<dbReference type="SUPFAM" id="SSF51569">
    <property type="entry name" value="Aldolase"/>
    <property type="match status" value="1"/>
</dbReference>
<dbReference type="Pfam" id="PF01136">
    <property type="entry name" value="Peptidase_U32"/>
    <property type="match status" value="2"/>
</dbReference>